<sequence>MDIRNRISVLRIKRRDLYEQLGWTLPEGGAGHSSQKKTPKSAKKRNADESADDAALETPSKKPRVRKGKKDIAVKKEEEDQVMEEVLDTISGVEEEEGVEEEV</sequence>
<accession>A0A8H6DQX1</accession>
<feature type="region of interest" description="Disordered" evidence="1">
    <location>
        <begin position="23"/>
        <end position="81"/>
    </location>
</feature>
<evidence type="ECO:0000313" key="3">
    <source>
        <dbReference type="Proteomes" id="UP000624244"/>
    </source>
</evidence>
<comment type="caution">
    <text evidence="2">The sequence shown here is derived from an EMBL/GenBank/DDBJ whole genome shotgun (WGS) entry which is preliminary data.</text>
</comment>
<evidence type="ECO:0000313" key="2">
    <source>
        <dbReference type="EMBL" id="KAF5844503.1"/>
    </source>
</evidence>
<evidence type="ECO:0000256" key="1">
    <source>
        <dbReference type="SAM" id="MobiDB-lite"/>
    </source>
</evidence>
<protein>
    <submittedName>
        <fullName evidence="2">Uncharacterized protein</fullName>
    </submittedName>
</protein>
<name>A0A8H6DQX1_COCSA</name>
<organism evidence="2 3">
    <name type="scientific">Cochliobolus sativus</name>
    <name type="common">Common root rot and spot blotch fungus</name>
    <name type="synonym">Bipolaris sorokiniana</name>
    <dbReference type="NCBI Taxonomy" id="45130"/>
    <lineage>
        <taxon>Eukaryota</taxon>
        <taxon>Fungi</taxon>
        <taxon>Dikarya</taxon>
        <taxon>Ascomycota</taxon>
        <taxon>Pezizomycotina</taxon>
        <taxon>Dothideomycetes</taxon>
        <taxon>Pleosporomycetidae</taxon>
        <taxon>Pleosporales</taxon>
        <taxon>Pleosporineae</taxon>
        <taxon>Pleosporaceae</taxon>
        <taxon>Bipolaris</taxon>
    </lineage>
</organism>
<dbReference type="EMBL" id="WNKQ01000022">
    <property type="protein sequence ID" value="KAF5844503.1"/>
    <property type="molecule type" value="Genomic_DNA"/>
</dbReference>
<proteinExistence type="predicted"/>
<feature type="compositionally biased region" description="Basic residues" evidence="1">
    <location>
        <begin position="34"/>
        <end position="44"/>
    </location>
</feature>
<dbReference type="Proteomes" id="UP000624244">
    <property type="component" value="Unassembled WGS sequence"/>
</dbReference>
<reference evidence="2" key="1">
    <citation type="submission" date="2019-11" db="EMBL/GenBank/DDBJ databases">
        <title>Bipolaris sorokiniana Genome sequencing.</title>
        <authorList>
            <person name="Wang H."/>
        </authorList>
    </citation>
    <scope>NUCLEOTIDE SEQUENCE</scope>
</reference>
<gene>
    <name evidence="2" type="ORF">GGP41_007488</name>
</gene>
<dbReference type="AlphaFoldDB" id="A0A8H6DQX1"/>